<accession>A0ABR2K294</accession>
<comment type="caution">
    <text evidence="1">The sequence shown here is derived from an EMBL/GenBank/DDBJ whole genome shotgun (WGS) entry which is preliminary data.</text>
</comment>
<protein>
    <recommendedName>
        <fullName evidence="3">Mediator complex subunit 14</fullName>
    </recommendedName>
</protein>
<dbReference type="Proteomes" id="UP001470230">
    <property type="component" value="Unassembled WGS sequence"/>
</dbReference>
<evidence type="ECO:0000313" key="2">
    <source>
        <dbReference type="Proteomes" id="UP001470230"/>
    </source>
</evidence>
<sequence>MNGPDLLFSKRENGKILIQEVFHAALRKCEKQLLLINNIESPFIQKRTLISSMYSSKLLLGRFLSLYRCYRRSKSHISTDVSKIDIENILQQTNTSMYNIYRTLKKGFSSSDSKMSRNFKFIDFQEPRYYESQFVTLLRQEFPSNIENVEIHGKKWIFFNKNNYYNFTISFSGSKKLYLSDLFIKWPNINSMVQEKIFKNLIAQCQIILNNSDNFLVELNGCIQSTYFYGELLRICQIIRKKESVFGYQTLANNGTILVYYPNTFSPGNVFKLVSVDARGVFLQSCSPICSSLSDCDESDAKFLLYNMDGLDEAKVLNILTEIHNLIHFSKIKSILKRFRNFFSSSNIAFLKLTDSMQAIECSIFKVLVFKIGIDFITGDPIVFFNLFPNMNSLLIKSMICHESNCNQHLRAFCAFFFLQRFLNYPLGVHLNAISDAGSLSIPSGKFATFTFSKYCNIAYDDTGLIPILRSFADGQDLQSEKILYFNSISPRNLDIKSLDAFFPSVFYDLINKVIMRDLINELQRSGIDVKYIEKKILFSMEPFGLIKFKIKSSYWKLHFMYSEVSNAPDDFGIKIIGRFISCRFVHWLLFFIKKVTTFMQALKQVKTSLGTSNVVRKVVPYNSLYFKIEFNSITCLPISFKIIGIDLDHTDKTNCEVYKISNPWANLQINCSAYQSLLLKGYINSLLQTSEASYRFGPFLAGFMLPFQKVQQVFLSEPDTQWIATSVQEGFSFFLIYKRTCTLLTIIRSSQTLQIILPNFSNSAILQFAIPFTKFERCKPKINSAIHVNISQLELFKESIEEFFAERETIESLQFQQPDYITKMPCPQIVYNGPPYCPTVRCVLDENGIHISSSDSSPKYLKNILNIPIEGRKYKRQFIKFVFSTLKLFQKGNDFLKTLNDINEMRGHPLNWQQSVENDGLNVNMRDKSISMILTTNVGRFFLVVYPDSDSNTITLSSDQGFQIEKVSTMNNLKSWFKKIVSDDSSLPADDNDDPSFFL</sequence>
<name>A0ABR2K294_9EUKA</name>
<dbReference type="EMBL" id="JAPFFF010000007">
    <property type="protein sequence ID" value="KAK8885239.1"/>
    <property type="molecule type" value="Genomic_DNA"/>
</dbReference>
<gene>
    <name evidence="1" type="ORF">M9Y10_040684</name>
</gene>
<organism evidence="1 2">
    <name type="scientific">Tritrichomonas musculus</name>
    <dbReference type="NCBI Taxonomy" id="1915356"/>
    <lineage>
        <taxon>Eukaryota</taxon>
        <taxon>Metamonada</taxon>
        <taxon>Parabasalia</taxon>
        <taxon>Tritrichomonadida</taxon>
        <taxon>Tritrichomonadidae</taxon>
        <taxon>Tritrichomonas</taxon>
    </lineage>
</organism>
<evidence type="ECO:0008006" key="3">
    <source>
        <dbReference type="Google" id="ProtNLM"/>
    </source>
</evidence>
<proteinExistence type="predicted"/>
<keyword evidence="2" id="KW-1185">Reference proteome</keyword>
<evidence type="ECO:0000313" key="1">
    <source>
        <dbReference type="EMBL" id="KAK8885239.1"/>
    </source>
</evidence>
<reference evidence="1 2" key="1">
    <citation type="submission" date="2024-04" db="EMBL/GenBank/DDBJ databases">
        <title>Tritrichomonas musculus Genome.</title>
        <authorList>
            <person name="Alves-Ferreira E."/>
            <person name="Grigg M."/>
            <person name="Lorenzi H."/>
            <person name="Galac M."/>
        </authorList>
    </citation>
    <scope>NUCLEOTIDE SEQUENCE [LARGE SCALE GENOMIC DNA]</scope>
    <source>
        <strain evidence="1 2">EAF2021</strain>
    </source>
</reference>